<dbReference type="Gene3D" id="1.10.630.10">
    <property type="entry name" value="Cytochrome P450"/>
    <property type="match status" value="1"/>
</dbReference>
<dbReference type="PANTHER" id="PTHR24292:SF84">
    <property type="entry name" value="CYTOCHROME P450 28A5-RELATED"/>
    <property type="match status" value="1"/>
</dbReference>
<comment type="similarity">
    <text evidence="5 15">Belongs to the cytochrome P450 family.</text>
</comment>
<dbReference type="InterPro" id="IPR002401">
    <property type="entry name" value="Cyt_P450_E_grp-I"/>
</dbReference>
<dbReference type="AlphaFoldDB" id="A0A9N9MNZ3"/>
<keyword evidence="7 14" id="KW-0479">Metal-binding</keyword>
<evidence type="ECO:0000256" key="4">
    <source>
        <dbReference type="ARBA" id="ARBA00004406"/>
    </source>
</evidence>
<dbReference type="GO" id="GO:0016705">
    <property type="term" value="F:oxidoreductase activity, acting on paired donors, with incorporation or reduction of molecular oxygen"/>
    <property type="evidence" value="ECO:0007669"/>
    <property type="project" value="InterPro"/>
</dbReference>
<evidence type="ECO:0000256" key="9">
    <source>
        <dbReference type="ARBA" id="ARBA00022848"/>
    </source>
</evidence>
<dbReference type="SUPFAM" id="SSF48264">
    <property type="entry name" value="Cytochrome P450"/>
    <property type="match status" value="1"/>
</dbReference>
<evidence type="ECO:0000256" key="10">
    <source>
        <dbReference type="ARBA" id="ARBA00023002"/>
    </source>
</evidence>
<evidence type="ECO:0000256" key="14">
    <source>
        <dbReference type="PIRSR" id="PIRSR602401-1"/>
    </source>
</evidence>
<organism evidence="17 18">
    <name type="scientific">Ceutorhynchus assimilis</name>
    <name type="common">cabbage seed weevil</name>
    <dbReference type="NCBI Taxonomy" id="467358"/>
    <lineage>
        <taxon>Eukaryota</taxon>
        <taxon>Metazoa</taxon>
        <taxon>Ecdysozoa</taxon>
        <taxon>Arthropoda</taxon>
        <taxon>Hexapoda</taxon>
        <taxon>Insecta</taxon>
        <taxon>Pterygota</taxon>
        <taxon>Neoptera</taxon>
        <taxon>Endopterygota</taxon>
        <taxon>Coleoptera</taxon>
        <taxon>Polyphaga</taxon>
        <taxon>Cucujiformia</taxon>
        <taxon>Curculionidae</taxon>
        <taxon>Ceutorhynchinae</taxon>
        <taxon>Ceutorhynchus</taxon>
    </lineage>
</organism>
<gene>
    <name evidence="17" type="ORF">CEUTPL_LOCUS7120</name>
</gene>
<proteinExistence type="inferred from homology"/>
<evidence type="ECO:0000256" key="3">
    <source>
        <dbReference type="ARBA" id="ARBA00004174"/>
    </source>
</evidence>
<comment type="subcellular location">
    <subcellularLocation>
        <location evidence="4">Endoplasmic reticulum membrane</location>
        <topology evidence="4">Peripheral membrane protein</topology>
    </subcellularLocation>
    <subcellularLocation>
        <location evidence="3">Microsome membrane</location>
        <topology evidence="3">Peripheral membrane protein</topology>
    </subcellularLocation>
</comment>
<evidence type="ECO:0008006" key="19">
    <source>
        <dbReference type="Google" id="ProtNLM"/>
    </source>
</evidence>
<evidence type="ECO:0000256" key="2">
    <source>
        <dbReference type="ARBA" id="ARBA00003690"/>
    </source>
</evidence>
<evidence type="ECO:0000256" key="16">
    <source>
        <dbReference type="SAM" id="Phobius"/>
    </source>
</evidence>
<dbReference type="FunFam" id="1.10.630.10:FF:000182">
    <property type="entry name" value="Cytochrome P450 3A4"/>
    <property type="match status" value="1"/>
</dbReference>
<dbReference type="GO" id="GO:0020037">
    <property type="term" value="F:heme binding"/>
    <property type="evidence" value="ECO:0007669"/>
    <property type="project" value="InterPro"/>
</dbReference>
<dbReference type="InterPro" id="IPR036396">
    <property type="entry name" value="Cyt_P450_sf"/>
</dbReference>
<dbReference type="PANTHER" id="PTHR24292">
    <property type="entry name" value="CYTOCHROME P450"/>
    <property type="match status" value="1"/>
</dbReference>
<evidence type="ECO:0000256" key="6">
    <source>
        <dbReference type="ARBA" id="ARBA00022617"/>
    </source>
</evidence>
<comment type="function">
    <text evidence="2">May be involved in the metabolism of insect hormones and in the breakdown of synthetic insecticides.</text>
</comment>
<dbReference type="GO" id="GO:0004497">
    <property type="term" value="F:monooxygenase activity"/>
    <property type="evidence" value="ECO:0007669"/>
    <property type="project" value="UniProtKB-KW"/>
</dbReference>
<keyword evidence="16" id="KW-0812">Transmembrane</keyword>
<dbReference type="Pfam" id="PF00067">
    <property type="entry name" value="p450"/>
    <property type="match status" value="1"/>
</dbReference>
<dbReference type="GO" id="GO:0005506">
    <property type="term" value="F:iron ion binding"/>
    <property type="evidence" value="ECO:0007669"/>
    <property type="project" value="InterPro"/>
</dbReference>
<evidence type="ECO:0000256" key="12">
    <source>
        <dbReference type="ARBA" id="ARBA00023033"/>
    </source>
</evidence>
<dbReference type="EMBL" id="OU892279">
    <property type="protein sequence ID" value="CAG9766539.1"/>
    <property type="molecule type" value="Genomic_DNA"/>
</dbReference>
<keyword evidence="12 15" id="KW-0503">Monooxygenase</keyword>
<reference evidence="17" key="1">
    <citation type="submission" date="2022-01" db="EMBL/GenBank/DDBJ databases">
        <authorList>
            <person name="King R."/>
        </authorList>
    </citation>
    <scope>NUCLEOTIDE SEQUENCE</scope>
</reference>
<dbReference type="PRINTS" id="PR00385">
    <property type="entry name" value="P450"/>
</dbReference>
<evidence type="ECO:0000256" key="8">
    <source>
        <dbReference type="ARBA" id="ARBA00022824"/>
    </source>
</evidence>
<accession>A0A9N9MNZ3</accession>
<evidence type="ECO:0000313" key="18">
    <source>
        <dbReference type="Proteomes" id="UP001152799"/>
    </source>
</evidence>
<keyword evidence="6 14" id="KW-0349">Heme</keyword>
<dbReference type="OrthoDB" id="2789670at2759"/>
<name>A0A9N9MNZ3_9CUCU</name>
<evidence type="ECO:0000256" key="11">
    <source>
        <dbReference type="ARBA" id="ARBA00023004"/>
    </source>
</evidence>
<keyword evidence="13 16" id="KW-0472">Membrane</keyword>
<evidence type="ECO:0000256" key="1">
    <source>
        <dbReference type="ARBA" id="ARBA00001971"/>
    </source>
</evidence>
<evidence type="ECO:0000313" key="17">
    <source>
        <dbReference type="EMBL" id="CAG9766539.1"/>
    </source>
</evidence>
<dbReference type="PROSITE" id="PS00086">
    <property type="entry name" value="CYTOCHROME_P450"/>
    <property type="match status" value="1"/>
</dbReference>
<keyword evidence="10 15" id="KW-0560">Oxidoreductase</keyword>
<dbReference type="InterPro" id="IPR050476">
    <property type="entry name" value="Insect_CytP450_Detox"/>
</dbReference>
<protein>
    <recommendedName>
        <fullName evidence="19">Cytochrome P450</fullName>
    </recommendedName>
</protein>
<dbReference type="CDD" id="cd11056">
    <property type="entry name" value="CYP6-like"/>
    <property type="match status" value="1"/>
</dbReference>
<keyword evidence="18" id="KW-1185">Reference proteome</keyword>
<dbReference type="InterPro" id="IPR001128">
    <property type="entry name" value="Cyt_P450"/>
</dbReference>
<evidence type="ECO:0000256" key="13">
    <source>
        <dbReference type="ARBA" id="ARBA00023136"/>
    </source>
</evidence>
<keyword evidence="9" id="KW-0492">Microsome</keyword>
<evidence type="ECO:0000256" key="7">
    <source>
        <dbReference type="ARBA" id="ARBA00022723"/>
    </source>
</evidence>
<dbReference type="GO" id="GO:0005789">
    <property type="term" value="C:endoplasmic reticulum membrane"/>
    <property type="evidence" value="ECO:0007669"/>
    <property type="project" value="UniProtKB-SubCell"/>
</dbReference>
<feature type="binding site" description="axial binding residue" evidence="14">
    <location>
        <position position="471"/>
    </location>
    <ligand>
        <name>heme</name>
        <dbReference type="ChEBI" id="CHEBI:30413"/>
    </ligand>
    <ligandPart>
        <name>Fe</name>
        <dbReference type="ChEBI" id="CHEBI:18248"/>
    </ligandPart>
</feature>
<evidence type="ECO:0000256" key="15">
    <source>
        <dbReference type="RuleBase" id="RU000461"/>
    </source>
</evidence>
<dbReference type="PRINTS" id="PR00463">
    <property type="entry name" value="EP450I"/>
</dbReference>
<evidence type="ECO:0000256" key="5">
    <source>
        <dbReference type="ARBA" id="ARBA00010617"/>
    </source>
</evidence>
<sequence length="530" mass="61955">MIIRRSKFVLVSTQFICTTQELLLLSNMFGLLLIVFVVLIILWHKIRTHHWIKRQVPGPQPWPIVGNIAEHLFGRKTIGQVIKEIYRKYEGYPFVGIFRATHPCLLVRDPEFVHKIMVTDQKAFYNNEFNIDKKIDPLFGQNLFVLRDQDWKDTRQMLTAGFTSLKMKFMYENLTENARRLVEFIQNHPTAEDDGIETRELTKRFTLENVASAAFGIDGKCFESFTELSEFMKLANSVLEPEALSLSRILIQLNAIFPVASYFISFRIIPKEIEQKLVQIVSDVVKYRKENHVQSNDYLQFISQLAKEKGFDDTEITAHSVTFFFDGYESSSNVFTYLLLNLALHPQYQEKIREEIRKVEEENNGEITYDTLNEMKWLDACFYETLRISPFLDILVKKCTQSYKYTPENPDFKKLSVKLYPGDTVIIPYSLLMNDEKYFENPDKFMPERMMNRDNINKAIFFPFGSGARVCIGQRFGLMQIKLGAAQVIKNFQISPDPKTKLPIRLIPFSFLNEVKGGVFLKYKRIERKN</sequence>
<comment type="cofactor">
    <cofactor evidence="1 14">
        <name>heme</name>
        <dbReference type="ChEBI" id="CHEBI:30413"/>
    </cofactor>
</comment>
<dbReference type="Proteomes" id="UP001152799">
    <property type="component" value="Chromosome 3"/>
</dbReference>
<keyword evidence="11 14" id="KW-0408">Iron</keyword>
<feature type="transmembrane region" description="Helical" evidence="16">
    <location>
        <begin position="21"/>
        <end position="43"/>
    </location>
</feature>
<dbReference type="InterPro" id="IPR017972">
    <property type="entry name" value="Cyt_P450_CS"/>
</dbReference>
<keyword evidence="16" id="KW-1133">Transmembrane helix</keyword>
<keyword evidence="8" id="KW-0256">Endoplasmic reticulum</keyword>